<dbReference type="HOGENOM" id="CLU_1729066_0_0_9"/>
<proteinExistence type="predicted"/>
<dbReference type="EMBL" id="ACIZ01000115">
    <property type="protein sequence ID" value="EEN78949.1"/>
    <property type="molecule type" value="Genomic_DNA"/>
</dbReference>
<evidence type="ECO:0000313" key="3">
    <source>
        <dbReference type="Proteomes" id="UP000004525"/>
    </source>
</evidence>
<gene>
    <name evidence="2" type="ORF">HMPREF0539_2894</name>
</gene>
<keyword evidence="1" id="KW-1133">Transmembrane helix</keyword>
<name>C2K159_LACRM</name>
<feature type="transmembrane region" description="Helical" evidence="1">
    <location>
        <begin position="21"/>
        <end position="48"/>
    </location>
</feature>
<evidence type="ECO:0000313" key="2">
    <source>
        <dbReference type="EMBL" id="EEN78949.1"/>
    </source>
</evidence>
<feature type="transmembrane region" description="Helical" evidence="1">
    <location>
        <begin position="54"/>
        <end position="81"/>
    </location>
</feature>
<feature type="transmembrane region" description="Helical" evidence="1">
    <location>
        <begin position="122"/>
        <end position="146"/>
    </location>
</feature>
<dbReference type="Proteomes" id="UP000004525">
    <property type="component" value="Unassembled WGS sequence"/>
</dbReference>
<feature type="transmembrane region" description="Helical" evidence="1">
    <location>
        <begin position="93"/>
        <end position="116"/>
    </location>
</feature>
<protein>
    <submittedName>
        <fullName evidence="2">Uncharacterized protein</fullName>
    </submittedName>
</protein>
<keyword evidence="1" id="KW-0812">Transmembrane</keyword>
<dbReference type="AlphaFoldDB" id="C2K159"/>
<keyword evidence="3" id="KW-1185">Reference proteome</keyword>
<evidence type="ECO:0000256" key="1">
    <source>
        <dbReference type="SAM" id="Phobius"/>
    </source>
</evidence>
<accession>C2K159</accession>
<organism evidence="2 3">
    <name type="scientific">Lacticaseibacillus rhamnosus (strain LMS2-1)</name>
    <dbReference type="NCBI Taxonomy" id="525361"/>
    <lineage>
        <taxon>Bacteria</taxon>
        <taxon>Bacillati</taxon>
        <taxon>Bacillota</taxon>
        <taxon>Bacilli</taxon>
        <taxon>Lactobacillales</taxon>
        <taxon>Lactobacillaceae</taxon>
        <taxon>Lacticaseibacillus</taxon>
    </lineage>
</organism>
<reference evidence="2" key="1">
    <citation type="submission" date="2009-01" db="EMBL/GenBank/DDBJ databases">
        <authorList>
            <person name="Qin X."/>
            <person name="Bachman B."/>
            <person name="Battles P."/>
            <person name="Bell A."/>
            <person name="Bess C."/>
            <person name="Bickham C."/>
            <person name="Chaboub L."/>
            <person name="Chen D."/>
            <person name="Coyle M."/>
            <person name="Deiros D.R."/>
            <person name="Dinh H."/>
            <person name="Forbes L."/>
            <person name="Fowler G."/>
            <person name="Francisco L."/>
            <person name="Fu Q."/>
            <person name="Gubbala S."/>
            <person name="Hale W."/>
            <person name="Han Y."/>
            <person name="Hemphill L."/>
            <person name="Highlander S.K."/>
            <person name="Hirani K."/>
            <person name="Hogues M."/>
            <person name="Jackson L."/>
            <person name="Jakkamsetti A."/>
            <person name="Javaid M."/>
            <person name="Jiang H."/>
            <person name="Korchina V."/>
            <person name="Kovar C."/>
            <person name="Lara F."/>
            <person name="Lee S."/>
            <person name="Mata R."/>
            <person name="Mathew T."/>
            <person name="Moen C."/>
            <person name="Morales K."/>
            <person name="Munidasa M."/>
            <person name="Nazareth L."/>
            <person name="Ngo R."/>
            <person name="Nguyen L."/>
            <person name="Okwuonu G."/>
            <person name="Ongeri F."/>
            <person name="Patil S."/>
            <person name="Petrosino J."/>
            <person name="Pham C."/>
            <person name="Pham P."/>
            <person name="Pu L.-L."/>
            <person name="Puazo M."/>
            <person name="Raj R."/>
            <person name="Reid J."/>
            <person name="Rouhana J."/>
            <person name="Saada N."/>
            <person name="Shang Y."/>
            <person name="Simmons D."/>
            <person name="Thornton R."/>
            <person name="Warren J."/>
            <person name="Weissenberger G."/>
            <person name="Zhang J."/>
            <person name="Zhang L."/>
            <person name="Zhou C."/>
            <person name="Zhu D."/>
            <person name="Muzny D."/>
            <person name="Worley K."/>
            <person name="Gibbs R."/>
        </authorList>
    </citation>
    <scope>NUCLEOTIDE SEQUENCE [LARGE SCALE GENOMIC DNA]</scope>
    <source>
        <strain evidence="2">LMS2-1</strain>
    </source>
</reference>
<comment type="caution">
    <text evidence="2">The sequence shown here is derived from an EMBL/GenBank/DDBJ whole genome shotgun (WGS) entry which is preliminary data.</text>
</comment>
<keyword evidence="1" id="KW-0472">Membrane</keyword>
<sequence length="151" mass="16748">MKGKRRAFKMNKSFNQSSIYRFGLPLCLGLGSLAFLAIGIWATILLLFTSKITTVLILVLLGGWFVIGCIITGAVLLWQLVRNPKLVNRNVHRLQWLLGLIAIIIAAISLPLSYFWADTGDAPGVVFIGLFLAAMPFACWVLVSVWRWTLG</sequence>